<dbReference type="InterPro" id="IPR050300">
    <property type="entry name" value="GDXG_lipolytic_enzyme"/>
</dbReference>
<protein>
    <submittedName>
        <fullName evidence="3">Alpha/Beta hydrolase protein</fullName>
    </submittedName>
</protein>
<dbReference type="Gene3D" id="3.40.50.1820">
    <property type="entry name" value="alpha/beta hydrolase"/>
    <property type="match status" value="1"/>
</dbReference>
<dbReference type="SUPFAM" id="SSF53474">
    <property type="entry name" value="alpha/beta-Hydrolases"/>
    <property type="match status" value="1"/>
</dbReference>
<dbReference type="RefSeq" id="XP_070894953.1">
    <property type="nucleotide sequence ID" value="XM_071046794.1"/>
</dbReference>
<dbReference type="GeneID" id="98161958"/>
<proteinExistence type="predicted"/>
<keyword evidence="1 3" id="KW-0378">Hydrolase</keyword>
<evidence type="ECO:0000313" key="3">
    <source>
        <dbReference type="EMBL" id="KAL2842142.1"/>
    </source>
</evidence>
<gene>
    <name evidence="3" type="ORF">BJX68DRAFT_270861</name>
</gene>
<dbReference type="GO" id="GO:0016787">
    <property type="term" value="F:hydrolase activity"/>
    <property type="evidence" value="ECO:0007669"/>
    <property type="project" value="UniProtKB-KW"/>
</dbReference>
<dbReference type="EMBL" id="JBFXLR010000053">
    <property type="protein sequence ID" value="KAL2842142.1"/>
    <property type="molecule type" value="Genomic_DNA"/>
</dbReference>
<accession>A0ABR4JSS6</accession>
<comment type="caution">
    <text evidence="3">The sequence shown here is derived from an EMBL/GenBank/DDBJ whole genome shotgun (WGS) entry which is preliminary data.</text>
</comment>
<evidence type="ECO:0000256" key="1">
    <source>
        <dbReference type="ARBA" id="ARBA00022801"/>
    </source>
</evidence>
<dbReference type="InterPro" id="IPR013094">
    <property type="entry name" value="AB_hydrolase_3"/>
</dbReference>
<dbReference type="Proteomes" id="UP001610444">
    <property type="component" value="Unassembled WGS sequence"/>
</dbReference>
<reference evidence="3 4" key="1">
    <citation type="submission" date="2024-07" db="EMBL/GenBank/DDBJ databases">
        <title>Section-level genome sequencing and comparative genomics of Aspergillus sections Usti and Cavernicolus.</title>
        <authorList>
            <consortium name="Lawrence Berkeley National Laboratory"/>
            <person name="Nybo J.L."/>
            <person name="Vesth T.C."/>
            <person name="Theobald S."/>
            <person name="Frisvad J.C."/>
            <person name="Larsen T.O."/>
            <person name="Kjaerboelling I."/>
            <person name="Rothschild-Mancinelli K."/>
            <person name="Lyhne E.K."/>
            <person name="Kogle M.E."/>
            <person name="Barry K."/>
            <person name="Clum A."/>
            <person name="Na H."/>
            <person name="Ledsgaard L."/>
            <person name="Lin J."/>
            <person name="Lipzen A."/>
            <person name="Kuo A."/>
            <person name="Riley R."/>
            <person name="Mondo S."/>
            <person name="LaButti K."/>
            <person name="Haridas S."/>
            <person name="Pangalinan J."/>
            <person name="Salamov A.A."/>
            <person name="Simmons B.A."/>
            <person name="Magnuson J.K."/>
            <person name="Chen J."/>
            <person name="Drula E."/>
            <person name="Henrissat B."/>
            <person name="Wiebenga A."/>
            <person name="Lubbers R.J."/>
            <person name="Gomes A.C."/>
            <person name="Macurrencykelacurrency M.R."/>
            <person name="Stajich J."/>
            <person name="Grigoriev I.V."/>
            <person name="Mortensen U.H."/>
            <person name="De vries R.P."/>
            <person name="Baker S.E."/>
            <person name="Andersen M.R."/>
        </authorList>
    </citation>
    <scope>NUCLEOTIDE SEQUENCE [LARGE SCALE GENOMIC DNA]</scope>
    <source>
        <strain evidence="3 4">CBS 756.74</strain>
    </source>
</reference>
<keyword evidence="4" id="KW-1185">Reference proteome</keyword>
<dbReference type="InterPro" id="IPR029058">
    <property type="entry name" value="AB_hydrolase_fold"/>
</dbReference>
<dbReference type="PANTHER" id="PTHR48081">
    <property type="entry name" value="AB HYDROLASE SUPERFAMILY PROTEIN C4A8.06C"/>
    <property type="match status" value="1"/>
</dbReference>
<organism evidence="3 4">
    <name type="scientific">Aspergillus pseudodeflectus</name>
    <dbReference type="NCBI Taxonomy" id="176178"/>
    <lineage>
        <taxon>Eukaryota</taxon>
        <taxon>Fungi</taxon>
        <taxon>Dikarya</taxon>
        <taxon>Ascomycota</taxon>
        <taxon>Pezizomycotina</taxon>
        <taxon>Eurotiomycetes</taxon>
        <taxon>Eurotiomycetidae</taxon>
        <taxon>Eurotiales</taxon>
        <taxon>Aspergillaceae</taxon>
        <taxon>Aspergillus</taxon>
        <taxon>Aspergillus subgen. Nidulantes</taxon>
    </lineage>
</organism>
<dbReference type="Pfam" id="PF07859">
    <property type="entry name" value="Abhydrolase_3"/>
    <property type="match status" value="1"/>
</dbReference>
<evidence type="ECO:0000313" key="4">
    <source>
        <dbReference type="Proteomes" id="UP001610444"/>
    </source>
</evidence>
<sequence>MTTMKCCDAEYVATLQEMQVKMQKEPTLPINAAVARRAMFAERFSLVKPLIYDSSTVTVCQYSLQLPDGHDLQIFGVHPLSISSLDSSLSGPSAAVLYLHGGGMTMGSALDSQPLLAWYACSAGLPLFSVEYRLAPEHPYPTPVEDCYAALKWLYHKAQELNIDIARIAVMGDSAGGGLAAALALLARDRGELPHPLAKQILIQPMLDDRVGSAGSSVPQFVTWTWDDNLAGWTALLGSRSVGGWEDVPCYAAPARATDLSNLPSAYLEVGTLDIFCEHVVEYVSRLRTAGVDVEFELYPGVPHAFHSILPEAQRACQARQNHLRALQSF</sequence>
<evidence type="ECO:0000259" key="2">
    <source>
        <dbReference type="Pfam" id="PF07859"/>
    </source>
</evidence>
<dbReference type="PANTHER" id="PTHR48081:SF8">
    <property type="entry name" value="ALPHA_BETA HYDROLASE FOLD-3 DOMAIN-CONTAINING PROTEIN-RELATED"/>
    <property type="match status" value="1"/>
</dbReference>
<name>A0ABR4JSS6_9EURO</name>
<feature type="domain" description="Alpha/beta hydrolase fold-3" evidence="2">
    <location>
        <begin position="96"/>
        <end position="307"/>
    </location>
</feature>